<protein>
    <submittedName>
        <fullName evidence="1">Uncharacterized protein</fullName>
    </submittedName>
</protein>
<organism evidence="1 2">
    <name type="scientific">Algibacter luteus</name>
    <dbReference type="NCBI Taxonomy" id="1178825"/>
    <lineage>
        <taxon>Bacteria</taxon>
        <taxon>Pseudomonadati</taxon>
        <taxon>Bacteroidota</taxon>
        <taxon>Flavobacteriia</taxon>
        <taxon>Flavobacteriales</taxon>
        <taxon>Flavobacteriaceae</taxon>
        <taxon>Algibacter</taxon>
    </lineage>
</organism>
<dbReference type="Proteomes" id="UP000184396">
    <property type="component" value="Unassembled WGS sequence"/>
</dbReference>
<dbReference type="PROSITE" id="PS51257">
    <property type="entry name" value="PROKAR_LIPOPROTEIN"/>
    <property type="match status" value="1"/>
</dbReference>
<dbReference type="AlphaFoldDB" id="A0A1M5ZZ84"/>
<reference evidence="1 2" key="1">
    <citation type="submission" date="2016-11" db="EMBL/GenBank/DDBJ databases">
        <authorList>
            <person name="Jaros S."/>
            <person name="Januszkiewicz K."/>
            <person name="Wedrychowicz H."/>
        </authorList>
    </citation>
    <scope>NUCLEOTIDE SEQUENCE [LARGE SCALE GENOMIC DNA]</scope>
    <source>
        <strain evidence="1 2">CGMCC 1.12213</strain>
    </source>
</reference>
<dbReference type="STRING" id="1178825.SAMN05216261_0069"/>
<sequence>MKYFYHYMFVLLMLASCKQTQDRETVTQQQADIHTDTSIQTDKVEKTDSIRILNTGPRGGAYQNSKGENFRYTVFRVEVLNHASHLIQLDLNFPKSPTGLLPDSTIVFQVFLVPEKYTPDTIQDTFNFGARLEALFESEDPYKYELSTAIEPQDQQTLYIGILLKSQIIDGATRAKLFVEGQDQDAPFFKVASQNNYKLHNKPLNLVYGVSVADAKYHALIPCGQIKIE</sequence>
<name>A0A1M5ZZ84_9FLAO</name>
<evidence type="ECO:0000313" key="1">
    <source>
        <dbReference type="EMBL" id="SHI29359.1"/>
    </source>
</evidence>
<proteinExistence type="predicted"/>
<dbReference type="EMBL" id="FQYK01000001">
    <property type="protein sequence ID" value="SHI29359.1"/>
    <property type="molecule type" value="Genomic_DNA"/>
</dbReference>
<gene>
    <name evidence="1" type="ORF">SAMN05216261_0069</name>
</gene>
<accession>A0A1M5ZZ84</accession>
<dbReference type="RefSeq" id="WP_019387092.1">
    <property type="nucleotide sequence ID" value="NZ_ALIH01000004.1"/>
</dbReference>
<keyword evidence="2" id="KW-1185">Reference proteome</keyword>
<dbReference type="OrthoDB" id="1493129at2"/>
<evidence type="ECO:0000313" key="2">
    <source>
        <dbReference type="Proteomes" id="UP000184396"/>
    </source>
</evidence>